<dbReference type="GO" id="GO:0008967">
    <property type="term" value="F:phosphoglycolate phosphatase activity"/>
    <property type="evidence" value="ECO:0007669"/>
    <property type="project" value="TreeGrafter"/>
</dbReference>
<dbReference type="PANTHER" id="PTHR43434">
    <property type="entry name" value="PHOSPHOGLYCOLATE PHOSPHATASE"/>
    <property type="match status" value="1"/>
</dbReference>
<evidence type="ECO:0000313" key="7">
    <source>
        <dbReference type="Proteomes" id="UP000436692"/>
    </source>
</evidence>
<reference evidence="3 6" key="2">
    <citation type="submission" date="2019-11" db="EMBL/GenBank/DDBJ databases">
        <title>Whole-genome sequencing of Allorhizobium vitis.</title>
        <authorList>
            <person name="Gan H.M."/>
            <person name="Savka M.A."/>
        </authorList>
    </citation>
    <scope>NUCLEOTIDE SEQUENCE [LARGE SCALE GENOMIC DNA]</scope>
    <source>
        <strain evidence="3 6">AB4</strain>
    </source>
</reference>
<gene>
    <name evidence="3" type="ORF">BBI04_019155</name>
    <name evidence="1" type="ORF">DXT89_21695</name>
    <name evidence="5" type="ORF">GOZ88_24145</name>
    <name evidence="4" type="ORF">GOZ95_22270</name>
    <name evidence="2" type="ORF">IEI95_001315</name>
</gene>
<evidence type="ECO:0000313" key="3">
    <source>
        <dbReference type="EMBL" id="MUP06920.1"/>
    </source>
</evidence>
<evidence type="ECO:0000313" key="8">
    <source>
        <dbReference type="Proteomes" id="UP000436911"/>
    </source>
</evidence>
<reference evidence="7 9" key="3">
    <citation type="submission" date="2019-12" db="EMBL/GenBank/DDBJ databases">
        <title>Whole-genome sequencing of Allorhizobium vitis.</title>
        <authorList>
            <person name="Gan H.M."/>
            <person name="Szegedi E."/>
            <person name="Burr T."/>
            <person name="Savka M.A."/>
        </authorList>
    </citation>
    <scope>NUCLEOTIDE SEQUENCE [LARGE SCALE GENOMIC DNA]</scope>
    <source>
        <strain evidence="5 9">CG415</strain>
        <strain evidence="4 7">CG989</strain>
    </source>
</reference>
<proteinExistence type="predicted"/>
<dbReference type="InterPro" id="IPR036412">
    <property type="entry name" value="HAD-like_sf"/>
</dbReference>
<dbReference type="EMBL" id="JACXXJ020000002">
    <property type="protein sequence ID" value="MBF2712901.1"/>
    <property type="molecule type" value="Genomic_DNA"/>
</dbReference>
<dbReference type="InterPro" id="IPR006439">
    <property type="entry name" value="HAD-SF_hydro_IA"/>
</dbReference>
<dbReference type="SFLD" id="SFLDG01129">
    <property type="entry name" value="C1.5:_HAD__Beta-PGM__Phosphata"/>
    <property type="match status" value="1"/>
</dbReference>
<dbReference type="Proteomes" id="UP000440716">
    <property type="component" value="Unassembled WGS sequence"/>
</dbReference>
<dbReference type="OrthoDB" id="9793014at2"/>
<dbReference type="Proteomes" id="UP000436911">
    <property type="component" value="Unassembled WGS sequence"/>
</dbReference>
<dbReference type="SUPFAM" id="SSF56784">
    <property type="entry name" value="HAD-like"/>
    <property type="match status" value="1"/>
</dbReference>
<dbReference type="InterPro" id="IPR023198">
    <property type="entry name" value="PGP-like_dom2"/>
</dbReference>
<dbReference type="RefSeq" id="WP_060716566.1">
    <property type="nucleotide sequence ID" value="NZ_CP055267.1"/>
</dbReference>
<dbReference type="EMBL" id="MBEV02000011">
    <property type="protein sequence ID" value="MUP06920.1"/>
    <property type="molecule type" value="Genomic_DNA"/>
</dbReference>
<evidence type="ECO:0000313" key="9">
    <source>
        <dbReference type="Proteomes" id="UP000440716"/>
    </source>
</evidence>
<dbReference type="GeneID" id="60684697"/>
<dbReference type="Pfam" id="PF13419">
    <property type="entry name" value="HAD_2"/>
    <property type="match status" value="1"/>
</dbReference>
<dbReference type="EMBL" id="WPHU01000014">
    <property type="protein sequence ID" value="MVA59199.1"/>
    <property type="molecule type" value="Genomic_DNA"/>
</dbReference>
<dbReference type="EMBL" id="QUSG01000018">
    <property type="protein sequence ID" value="KAA3522420.1"/>
    <property type="molecule type" value="Genomic_DNA"/>
</dbReference>
<sequence length="210" mass="23942">MAKSDAYRLIIFDFDGTLADSSAWMISALREMSERHRFVTPSDTQIEYLRGLSVCQVLKWLRVPVWRVPLIVRDLRKLAREATFDMFPRTEKVLFLLQDQGVELAILSSNSIENIQRVLGPLERYFAYIEGSSPVFGKGKRINKILRRCKKSRNEVLLVGDEVRDIEAATSQNIASAGVTWGYAKREALACSNPTHILEDIEDLIDLKPL</sequence>
<evidence type="ECO:0000313" key="6">
    <source>
        <dbReference type="Proteomes" id="UP000175993"/>
    </source>
</evidence>
<dbReference type="Gene3D" id="3.40.50.1000">
    <property type="entry name" value="HAD superfamily/HAD-like"/>
    <property type="match status" value="1"/>
</dbReference>
<protein>
    <submittedName>
        <fullName evidence="1">HAD family hydrolase</fullName>
    </submittedName>
    <submittedName>
        <fullName evidence="5">HAD-IA family hydrolase</fullName>
    </submittedName>
</protein>
<dbReference type="Proteomes" id="UP000655037">
    <property type="component" value="Unassembled WGS sequence"/>
</dbReference>
<dbReference type="InterPro" id="IPR023214">
    <property type="entry name" value="HAD_sf"/>
</dbReference>
<dbReference type="GO" id="GO:0006281">
    <property type="term" value="P:DNA repair"/>
    <property type="evidence" value="ECO:0007669"/>
    <property type="project" value="TreeGrafter"/>
</dbReference>
<dbReference type="Proteomes" id="UP000175993">
    <property type="component" value="Unassembled WGS sequence"/>
</dbReference>
<accession>A0A109CY01</accession>
<dbReference type="Gene3D" id="1.10.150.240">
    <property type="entry name" value="Putative phosphatase, domain 2"/>
    <property type="match status" value="1"/>
</dbReference>
<dbReference type="NCBIfam" id="TIGR01549">
    <property type="entry name" value="HAD-SF-IA-v1"/>
    <property type="match status" value="1"/>
</dbReference>
<comment type="caution">
    <text evidence="5">The sequence shown here is derived from an EMBL/GenBank/DDBJ whole genome shotgun (WGS) entry which is preliminary data.</text>
</comment>
<keyword evidence="5" id="KW-0378">Hydrolase</keyword>
<dbReference type="PANTHER" id="PTHR43434:SF13">
    <property type="entry name" value="PHOSPHOGLYCOLATE PHOSPHATASE"/>
    <property type="match status" value="1"/>
</dbReference>
<dbReference type="AlphaFoldDB" id="A0A109CY01"/>
<organism evidence="5 9">
    <name type="scientific">Agrobacterium vitis</name>
    <name type="common">Rhizobium vitis</name>
    <dbReference type="NCBI Taxonomy" id="373"/>
    <lineage>
        <taxon>Bacteria</taxon>
        <taxon>Pseudomonadati</taxon>
        <taxon>Pseudomonadota</taxon>
        <taxon>Alphaproteobacteria</taxon>
        <taxon>Hyphomicrobiales</taxon>
        <taxon>Rhizobiaceae</taxon>
        <taxon>Rhizobium/Agrobacterium group</taxon>
        <taxon>Agrobacterium</taxon>
    </lineage>
</organism>
<dbReference type="Proteomes" id="UP000436692">
    <property type="component" value="Unassembled WGS sequence"/>
</dbReference>
<dbReference type="InterPro" id="IPR050155">
    <property type="entry name" value="HAD-like_hydrolase_sf"/>
</dbReference>
<evidence type="ECO:0000313" key="1">
    <source>
        <dbReference type="EMBL" id="KAA3522420.1"/>
    </source>
</evidence>
<dbReference type="SFLD" id="SFLDS00003">
    <property type="entry name" value="Haloacid_Dehalogenase"/>
    <property type="match status" value="1"/>
</dbReference>
<evidence type="ECO:0000313" key="4">
    <source>
        <dbReference type="EMBL" id="MUZ60160.1"/>
    </source>
</evidence>
<dbReference type="EMBL" id="WPHM01000014">
    <property type="protein sequence ID" value="MUZ60160.1"/>
    <property type="molecule type" value="Genomic_DNA"/>
</dbReference>
<reference evidence="1 8" key="1">
    <citation type="submission" date="2018-08" db="EMBL/GenBank/DDBJ databases">
        <title>Genome sequencing of Agrobacterium vitis strain ICMP 10754.</title>
        <authorList>
            <person name="Visnovsky S.B."/>
            <person name="Pitman A.R."/>
        </authorList>
    </citation>
    <scope>NUCLEOTIDE SEQUENCE [LARGE SCALE GENOMIC DNA]</scope>
    <source>
        <strain evidence="1 8">ICMP 10754</strain>
    </source>
</reference>
<reference evidence="2" key="4">
    <citation type="submission" date="2020-11" db="EMBL/GenBank/DDBJ databases">
        <title>Agrobacterium vitis strain K377 genome.</title>
        <authorList>
            <person name="Xi H."/>
        </authorList>
    </citation>
    <scope>NUCLEOTIDE SEQUENCE</scope>
    <source>
        <strain evidence="2">K377</strain>
        <plasmid evidence="2">unnamed2</plasmid>
    </source>
</reference>
<dbReference type="InterPro" id="IPR041492">
    <property type="entry name" value="HAD_2"/>
</dbReference>
<evidence type="ECO:0000313" key="2">
    <source>
        <dbReference type="EMBL" id="MBF2712901.1"/>
    </source>
</evidence>
<evidence type="ECO:0000313" key="5">
    <source>
        <dbReference type="EMBL" id="MVA59199.1"/>
    </source>
</evidence>
<geneLocation type="plasmid" evidence="2">
    <name>unnamed2</name>
</geneLocation>
<name>A0A109CY01_AGRVI</name>
<dbReference type="GO" id="GO:0005829">
    <property type="term" value="C:cytosol"/>
    <property type="evidence" value="ECO:0007669"/>
    <property type="project" value="TreeGrafter"/>
</dbReference>
<dbReference type="CDD" id="cd04303">
    <property type="entry name" value="HAD_PGPase"/>
    <property type="match status" value="1"/>
</dbReference>
<keyword evidence="2" id="KW-0614">Plasmid</keyword>